<accession>A0A3S4ZXI6</accession>
<feature type="region of interest" description="Disordered" evidence="1">
    <location>
        <begin position="139"/>
        <end position="187"/>
    </location>
</feature>
<name>A0A3S4ZXI6_9PLAT</name>
<dbReference type="AlphaFoldDB" id="A0A3S4ZXI6"/>
<dbReference type="EMBL" id="CAAALY010000226">
    <property type="protein sequence ID" value="VEL06678.1"/>
    <property type="molecule type" value="Genomic_DNA"/>
</dbReference>
<sequence>MQVCRTRLSLASSSEGKIFFPLSRQPSRDRLWVIMTAGALRLRDQKKGSLTTVTWPLSRQNYRPLESSTWPLAVSQDATTDHFVTDLTHIFPSKRIFAQCHLPIYAYFAWPGQLNNSTFPIRSLARLLSVRAKTNSQRLTEFPKFPAPGSQDLEGLGPARGGSESSKLSDRPRGSKNMNASALLAVR</sequence>
<evidence type="ECO:0000313" key="2">
    <source>
        <dbReference type="EMBL" id="VEL06678.1"/>
    </source>
</evidence>
<organism evidence="2 3">
    <name type="scientific">Protopolystoma xenopodis</name>
    <dbReference type="NCBI Taxonomy" id="117903"/>
    <lineage>
        <taxon>Eukaryota</taxon>
        <taxon>Metazoa</taxon>
        <taxon>Spiralia</taxon>
        <taxon>Lophotrochozoa</taxon>
        <taxon>Platyhelminthes</taxon>
        <taxon>Monogenea</taxon>
        <taxon>Polyopisthocotylea</taxon>
        <taxon>Polystomatidea</taxon>
        <taxon>Polystomatidae</taxon>
        <taxon>Protopolystoma</taxon>
    </lineage>
</organism>
<evidence type="ECO:0000313" key="3">
    <source>
        <dbReference type="Proteomes" id="UP000784294"/>
    </source>
</evidence>
<proteinExistence type="predicted"/>
<evidence type="ECO:0000256" key="1">
    <source>
        <dbReference type="SAM" id="MobiDB-lite"/>
    </source>
</evidence>
<reference evidence="2" key="1">
    <citation type="submission" date="2018-11" db="EMBL/GenBank/DDBJ databases">
        <authorList>
            <consortium name="Pathogen Informatics"/>
        </authorList>
    </citation>
    <scope>NUCLEOTIDE SEQUENCE</scope>
</reference>
<comment type="caution">
    <text evidence="2">The sequence shown here is derived from an EMBL/GenBank/DDBJ whole genome shotgun (WGS) entry which is preliminary data.</text>
</comment>
<gene>
    <name evidence="2" type="ORF">PXEA_LOCUS118</name>
</gene>
<keyword evidence="3" id="KW-1185">Reference proteome</keyword>
<dbReference type="Proteomes" id="UP000784294">
    <property type="component" value="Unassembled WGS sequence"/>
</dbReference>
<protein>
    <submittedName>
        <fullName evidence="2">Uncharacterized protein</fullName>
    </submittedName>
</protein>